<sequence length="422" mass="48210">MRCICILFVIASLLYGCKNATERTIDEYNETFDKVSVMEQMYEKFDMNDFSALELCAIYNTGKELSYNYDPMGLDAQQVAACEALKLRVEKLRNAITDKIQSGITDFKITSWKNDDMLFETTHSFPIYLKRGEKLYWTISAQKRATVKIINIDSRKILKTYTGKTSITDSLIVENSAIYLVEINPNGVQYIGFDIKYKVGDISRFGKATKINVEEVACNRGDFGAKPLQGITMQKLFEEPRKFTLRSQFKALFSGGSKALVVIQVPAGATDILYSIRIATSEQDRSEDGEFYDNLSHSYKKVKMLGLPLYEKEQSKGLFSTLLDDNRPIREEDAYCNMYVFRNMSQAKQFQDGTKSANQLNYDVDYSTIGTQSCNGRIPAKGAKTIYLAFENERVRYTNYLWVEAVAVVPKTEYYKTKYSVK</sequence>
<dbReference type="AlphaFoldDB" id="A0A9D9E3C8"/>
<protein>
    <submittedName>
        <fullName evidence="2">Uncharacterized protein</fullName>
    </submittedName>
</protein>
<feature type="chain" id="PRO_5038758316" evidence="1">
    <location>
        <begin position="21"/>
        <end position="422"/>
    </location>
</feature>
<organism evidence="2 3">
    <name type="scientific">Candidatus Caccoplasma merdipullorum</name>
    <dbReference type="NCBI Taxonomy" id="2840718"/>
    <lineage>
        <taxon>Bacteria</taxon>
        <taxon>Pseudomonadati</taxon>
        <taxon>Bacteroidota</taxon>
        <taxon>Bacteroidia</taxon>
        <taxon>Bacteroidales</taxon>
        <taxon>Bacteroidaceae</taxon>
        <taxon>Bacteroidaceae incertae sedis</taxon>
        <taxon>Candidatus Caccoplasma</taxon>
    </lineage>
</organism>
<name>A0A9D9E3C8_9BACT</name>
<reference evidence="2" key="2">
    <citation type="journal article" date="2021" name="PeerJ">
        <title>Extensive microbial diversity within the chicken gut microbiome revealed by metagenomics and culture.</title>
        <authorList>
            <person name="Gilroy R."/>
            <person name="Ravi A."/>
            <person name="Getino M."/>
            <person name="Pursley I."/>
            <person name="Horton D.L."/>
            <person name="Alikhan N.F."/>
            <person name="Baker D."/>
            <person name="Gharbi K."/>
            <person name="Hall N."/>
            <person name="Watson M."/>
            <person name="Adriaenssens E.M."/>
            <person name="Foster-Nyarko E."/>
            <person name="Jarju S."/>
            <person name="Secka A."/>
            <person name="Antonio M."/>
            <person name="Oren A."/>
            <person name="Chaudhuri R.R."/>
            <person name="La Ragione R."/>
            <person name="Hildebrand F."/>
            <person name="Pallen M.J."/>
        </authorList>
    </citation>
    <scope>NUCLEOTIDE SEQUENCE</scope>
    <source>
        <strain evidence="2">G3-4614</strain>
    </source>
</reference>
<dbReference type="Proteomes" id="UP000823636">
    <property type="component" value="Unassembled WGS sequence"/>
</dbReference>
<accession>A0A9D9E3C8</accession>
<evidence type="ECO:0000313" key="2">
    <source>
        <dbReference type="EMBL" id="MBO8437431.1"/>
    </source>
</evidence>
<proteinExistence type="predicted"/>
<keyword evidence="1" id="KW-0732">Signal</keyword>
<evidence type="ECO:0000256" key="1">
    <source>
        <dbReference type="SAM" id="SignalP"/>
    </source>
</evidence>
<evidence type="ECO:0000313" key="3">
    <source>
        <dbReference type="Proteomes" id="UP000823636"/>
    </source>
</evidence>
<dbReference type="EMBL" id="JADIMW010000007">
    <property type="protein sequence ID" value="MBO8437431.1"/>
    <property type="molecule type" value="Genomic_DNA"/>
</dbReference>
<feature type="signal peptide" evidence="1">
    <location>
        <begin position="1"/>
        <end position="20"/>
    </location>
</feature>
<comment type="caution">
    <text evidence="2">The sequence shown here is derived from an EMBL/GenBank/DDBJ whole genome shotgun (WGS) entry which is preliminary data.</text>
</comment>
<gene>
    <name evidence="2" type="ORF">IAC54_00835</name>
</gene>
<reference evidence="2" key="1">
    <citation type="submission" date="2020-10" db="EMBL/GenBank/DDBJ databases">
        <authorList>
            <person name="Gilroy R."/>
        </authorList>
    </citation>
    <scope>NUCLEOTIDE SEQUENCE</scope>
    <source>
        <strain evidence="2">G3-4614</strain>
    </source>
</reference>
<dbReference type="PROSITE" id="PS51257">
    <property type="entry name" value="PROKAR_LIPOPROTEIN"/>
    <property type="match status" value="1"/>
</dbReference>